<gene>
    <name evidence="2" type="ORF">OFUS_LOCUS8933</name>
</gene>
<accession>A0A8S4NP25</accession>
<proteinExistence type="predicted"/>
<feature type="signal peptide" evidence="1">
    <location>
        <begin position="1"/>
        <end position="23"/>
    </location>
</feature>
<dbReference type="Proteomes" id="UP000749559">
    <property type="component" value="Unassembled WGS sequence"/>
</dbReference>
<evidence type="ECO:0000313" key="3">
    <source>
        <dbReference type="Proteomes" id="UP000749559"/>
    </source>
</evidence>
<feature type="chain" id="PRO_5035756273" evidence="1">
    <location>
        <begin position="24"/>
        <end position="314"/>
    </location>
</feature>
<comment type="caution">
    <text evidence="2">The sequence shown here is derived from an EMBL/GenBank/DDBJ whole genome shotgun (WGS) entry which is preliminary data.</text>
</comment>
<name>A0A8S4NP25_OWEFU</name>
<keyword evidence="1" id="KW-0732">Signal</keyword>
<keyword evidence="3" id="KW-1185">Reference proteome</keyword>
<evidence type="ECO:0000313" key="2">
    <source>
        <dbReference type="EMBL" id="CAH1782489.1"/>
    </source>
</evidence>
<organism evidence="2 3">
    <name type="scientific">Owenia fusiformis</name>
    <name type="common">Polychaete worm</name>
    <dbReference type="NCBI Taxonomy" id="6347"/>
    <lineage>
        <taxon>Eukaryota</taxon>
        <taxon>Metazoa</taxon>
        <taxon>Spiralia</taxon>
        <taxon>Lophotrochozoa</taxon>
        <taxon>Annelida</taxon>
        <taxon>Polychaeta</taxon>
        <taxon>Sedentaria</taxon>
        <taxon>Canalipalpata</taxon>
        <taxon>Sabellida</taxon>
        <taxon>Oweniida</taxon>
        <taxon>Oweniidae</taxon>
        <taxon>Owenia</taxon>
    </lineage>
</organism>
<evidence type="ECO:0000256" key="1">
    <source>
        <dbReference type="SAM" id="SignalP"/>
    </source>
</evidence>
<dbReference type="EMBL" id="CAIIXF020000005">
    <property type="protein sequence ID" value="CAH1782489.1"/>
    <property type="molecule type" value="Genomic_DNA"/>
</dbReference>
<dbReference type="AlphaFoldDB" id="A0A8S4NP25"/>
<protein>
    <submittedName>
        <fullName evidence="2">Uncharacterized protein</fullName>
    </submittedName>
</protein>
<sequence>MMMRVKLFLILFNTLQCMTLVTGYRTRFGMKQYVEYQIGSVDSKLILTAPHGGSLSPTTMPNRTHGCFDNETEQCIYRHNCGTPTRSKCKVLMATDTNTRNLAILIADQIEAKTGKRPHVILNNLGRWKMDANRDADQAAFGVPETKRAYDEFHEFVNNAKLAISPSSGLLLDIHGVQSHPEAWVELGYRLTKSNLNKNTVLAEYSSIKNLAATSSYTFEQILRGDKSLGHFMLRENLSFNSRVVPSPDTPSPGSGGYYRGGYITKHHGSRYAGTIDAIQIESPRPLRDLLYNGDKAYAIDLANAVIGFLGVHY</sequence>
<dbReference type="Gene3D" id="3.40.630.40">
    <property type="entry name" value="Zn-dependent exopeptidases"/>
    <property type="match status" value="1"/>
</dbReference>
<reference evidence="2" key="1">
    <citation type="submission" date="2022-03" db="EMBL/GenBank/DDBJ databases">
        <authorList>
            <person name="Martin C."/>
        </authorList>
    </citation>
    <scope>NUCLEOTIDE SEQUENCE</scope>
</reference>
<dbReference type="OrthoDB" id="71260at2759"/>